<dbReference type="RefSeq" id="WP_127071416.1">
    <property type="nucleotide sequence ID" value="NZ_BMKB01000013.1"/>
</dbReference>
<comment type="caution">
    <text evidence="1">The sequence shown here is derived from an EMBL/GenBank/DDBJ whole genome shotgun (WGS) entry which is preliminary data.</text>
</comment>
<organism evidence="1 2">
    <name type="scientific">Pelagibacterium lentulum</name>
    <dbReference type="NCBI Taxonomy" id="2029865"/>
    <lineage>
        <taxon>Bacteria</taxon>
        <taxon>Pseudomonadati</taxon>
        <taxon>Pseudomonadota</taxon>
        <taxon>Alphaproteobacteria</taxon>
        <taxon>Hyphomicrobiales</taxon>
        <taxon>Devosiaceae</taxon>
        <taxon>Pelagibacterium</taxon>
    </lineage>
</organism>
<name>A0A916RS22_9HYPH</name>
<evidence type="ECO:0000313" key="2">
    <source>
        <dbReference type="Proteomes" id="UP000596977"/>
    </source>
</evidence>
<keyword evidence="2" id="KW-1185">Reference proteome</keyword>
<accession>A0A916RS22</accession>
<protein>
    <submittedName>
        <fullName evidence="1">Uncharacterized protein</fullName>
    </submittedName>
</protein>
<proteinExistence type="predicted"/>
<reference evidence="1 2" key="1">
    <citation type="journal article" date="2014" name="Int. J. Syst. Evol. Microbiol.">
        <title>Complete genome sequence of Corynebacterium casei LMG S-19264T (=DSM 44701T), isolated from a smear-ripened cheese.</title>
        <authorList>
            <consortium name="US DOE Joint Genome Institute (JGI-PGF)"/>
            <person name="Walter F."/>
            <person name="Albersmeier A."/>
            <person name="Kalinowski J."/>
            <person name="Ruckert C."/>
        </authorList>
    </citation>
    <scope>NUCLEOTIDE SEQUENCE [LARGE SCALE GENOMIC DNA]</scope>
    <source>
        <strain evidence="1 2">CGMCC 1.15896</strain>
    </source>
</reference>
<evidence type="ECO:0000313" key="1">
    <source>
        <dbReference type="EMBL" id="GGA64947.1"/>
    </source>
</evidence>
<gene>
    <name evidence="1" type="ORF">GCM10011499_39250</name>
</gene>
<dbReference type="EMBL" id="BMKB01000013">
    <property type="protein sequence ID" value="GGA64947.1"/>
    <property type="molecule type" value="Genomic_DNA"/>
</dbReference>
<dbReference type="AlphaFoldDB" id="A0A916RS22"/>
<sequence>MSDKPPLTDEAEIHEMLHNMWLQCQGRVCDTEEGRQVVATMIRQIEQMQRAWIILNEGDGVNPPETE</sequence>
<dbReference type="Proteomes" id="UP000596977">
    <property type="component" value="Unassembled WGS sequence"/>
</dbReference>